<evidence type="ECO:0000256" key="5">
    <source>
        <dbReference type="ARBA" id="ARBA00022801"/>
    </source>
</evidence>
<dbReference type="InterPro" id="IPR002933">
    <property type="entry name" value="Peptidase_M20"/>
</dbReference>
<dbReference type="CDD" id="cd03884">
    <property type="entry name" value="M20_bAS"/>
    <property type="match status" value="1"/>
</dbReference>
<comment type="cofactor">
    <cofactor evidence="7">
        <name>Zn(2+)</name>
        <dbReference type="ChEBI" id="CHEBI:29105"/>
    </cofactor>
    <text evidence="7">Binds 2 Zn(2+) ions per subunit.</text>
</comment>
<accession>A0A1G9BA44</accession>
<dbReference type="EMBL" id="FNES01000015">
    <property type="protein sequence ID" value="SDK36387.1"/>
    <property type="molecule type" value="Genomic_DNA"/>
</dbReference>
<dbReference type="GO" id="GO:0046872">
    <property type="term" value="F:metal ion binding"/>
    <property type="evidence" value="ECO:0007669"/>
    <property type="project" value="UniProtKB-KW"/>
</dbReference>
<feature type="binding site" evidence="8">
    <location>
        <position position="292"/>
    </location>
    <ligand>
        <name>allantoate</name>
        <dbReference type="ChEBI" id="CHEBI:17536"/>
    </ligand>
</feature>
<protein>
    <submittedName>
        <fullName evidence="10">Allantoate deiminase</fullName>
    </submittedName>
</protein>
<gene>
    <name evidence="10" type="ORF">SAMN04487954_11555</name>
</gene>
<dbReference type="PANTHER" id="PTHR32494">
    <property type="entry name" value="ALLANTOATE DEIMINASE-RELATED"/>
    <property type="match status" value="1"/>
</dbReference>
<feature type="binding site" evidence="7">
    <location>
        <position position="96"/>
    </location>
    <ligand>
        <name>Zn(2+)</name>
        <dbReference type="ChEBI" id="CHEBI:29105"/>
        <label>2</label>
    </ligand>
</feature>
<dbReference type="PANTHER" id="PTHR32494:SF19">
    <property type="entry name" value="ALLANTOATE DEIMINASE-RELATED"/>
    <property type="match status" value="1"/>
</dbReference>
<reference evidence="10 11" key="1">
    <citation type="submission" date="2016-10" db="EMBL/GenBank/DDBJ databases">
        <authorList>
            <person name="de Groot N.N."/>
        </authorList>
    </citation>
    <scope>NUCLEOTIDE SEQUENCE [LARGE SCALE GENOMIC DNA]</scope>
    <source>
        <strain evidence="10 11">CGMCC 1.6133</strain>
    </source>
</reference>
<evidence type="ECO:0000256" key="4">
    <source>
        <dbReference type="ARBA" id="ARBA00022723"/>
    </source>
</evidence>
<keyword evidence="4 7" id="KW-0479">Metal-binding</keyword>
<evidence type="ECO:0000256" key="7">
    <source>
        <dbReference type="PIRSR" id="PIRSR001235-1"/>
    </source>
</evidence>
<keyword evidence="5" id="KW-0378">Hydrolase</keyword>
<dbReference type="NCBIfam" id="TIGR01879">
    <property type="entry name" value="hydantase"/>
    <property type="match status" value="1"/>
</dbReference>
<keyword evidence="11" id="KW-1185">Reference proteome</keyword>
<comment type="subunit">
    <text evidence="3">Homodimer.</text>
</comment>
<dbReference type="GO" id="GO:0016813">
    <property type="term" value="F:hydrolase activity, acting on carbon-nitrogen (but not peptide) bonds, in linear amidines"/>
    <property type="evidence" value="ECO:0007669"/>
    <property type="project" value="InterPro"/>
</dbReference>
<dbReference type="PIRSF" id="PIRSF001235">
    <property type="entry name" value="Amidase_carbamoylase"/>
    <property type="match status" value="1"/>
</dbReference>
<dbReference type="Pfam" id="PF07687">
    <property type="entry name" value="M20_dimer"/>
    <property type="match status" value="1"/>
</dbReference>
<keyword evidence="7" id="KW-0862">Zinc</keyword>
<dbReference type="STRING" id="376427.SAMN04487954_11555"/>
<feature type="binding site" evidence="7">
    <location>
        <position position="85"/>
    </location>
    <ligand>
        <name>Zn(2+)</name>
        <dbReference type="ChEBI" id="CHEBI:29105"/>
        <label>1</label>
    </ligand>
</feature>
<dbReference type="SUPFAM" id="SSF55031">
    <property type="entry name" value="Bacterial exopeptidase dimerisation domain"/>
    <property type="match status" value="1"/>
</dbReference>
<keyword evidence="6" id="KW-0464">Manganese</keyword>
<evidence type="ECO:0000313" key="10">
    <source>
        <dbReference type="EMBL" id="SDK36387.1"/>
    </source>
</evidence>
<dbReference type="RefSeq" id="WP_143005128.1">
    <property type="nucleotide sequence ID" value="NZ_FNES01000015.1"/>
</dbReference>
<dbReference type="Proteomes" id="UP000198525">
    <property type="component" value="Unassembled WGS sequence"/>
</dbReference>
<feature type="binding site" evidence="7">
    <location>
        <position position="386"/>
    </location>
    <ligand>
        <name>Zn(2+)</name>
        <dbReference type="ChEBI" id="CHEBI:29105"/>
        <label>2</label>
    </ligand>
</feature>
<sequence length="421" mass="45008">MTDSSTQAALGRRLMARLDEAARHSQPGPGVTRLFCSDEHRAVLELIADWMRQAGLSPELDASGNLVGRNARAARGERTLILGSHQDTVTEGGKYDGMLGVALPLQALQALKEAGTELLYGVEVVAFGDEEGTRFQSTLIGSRALAGTFDPASLEARDAEGVTLGEALEAFGGNPQAIPQVARRPESVFGFVEVHIEQGPVLEQRDQAVGIVTALTGIERHRLSLRGKAGHAGTTPMAGRRDALVGAAEMVVEADRALNATPDLVGVVGKLDVRPNAVNVIPAEVNFTLELRSPSADVREKGRREILEACQRIARTRGLELSSEPTYGAEAVACAEWLIEALEGACRACDEPTQRLFSGAGHDGLAMHDLTDIGMLFVRCKEGLSHHPDEAISEEDAGRATRVLMRFLSDLGSAPETRDRD</sequence>
<dbReference type="InterPro" id="IPR011650">
    <property type="entry name" value="Peptidase_M20_dimer"/>
</dbReference>
<feature type="binding site" evidence="7">
    <location>
        <position position="131"/>
    </location>
    <ligand>
        <name>Zn(2+)</name>
        <dbReference type="ChEBI" id="CHEBI:29105"/>
        <label>2</label>
    </ligand>
</feature>
<evidence type="ECO:0000256" key="6">
    <source>
        <dbReference type="ARBA" id="ARBA00023211"/>
    </source>
</evidence>
<dbReference type="OrthoDB" id="9808195at2"/>
<feature type="binding site" evidence="7">
    <location>
        <position position="195"/>
    </location>
    <ligand>
        <name>Zn(2+)</name>
        <dbReference type="ChEBI" id="CHEBI:29105"/>
        <label>1</label>
    </ligand>
</feature>
<feature type="binding site" evidence="7">
    <location>
        <position position="96"/>
    </location>
    <ligand>
        <name>Zn(2+)</name>
        <dbReference type="ChEBI" id="CHEBI:29105"/>
        <label>1</label>
    </ligand>
</feature>
<dbReference type="NCBIfam" id="NF006775">
    <property type="entry name" value="PRK09290.2-5"/>
    <property type="match status" value="1"/>
</dbReference>
<dbReference type="InterPro" id="IPR010158">
    <property type="entry name" value="Amidase_Cbmase"/>
</dbReference>
<evidence type="ECO:0000256" key="3">
    <source>
        <dbReference type="ARBA" id="ARBA00011738"/>
    </source>
</evidence>
<organism evidence="10 11">
    <name type="scientific">Billgrantia gudaonensis</name>
    <dbReference type="NCBI Taxonomy" id="376427"/>
    <lineage>
        <taxon>Bacteria</taxon>
        <taxon>Pseudomonadati</taxon>
        <taxon>Pseudomonadota</taxon>
        <taxon>Gammaproteobacteria</taxon>
        <taxon>Oceanospirillales</taxon>
        <taxon>Halomonadaceae</taxon>
        <taxon>Billgrantia</taxon>
    </lineage>
</organism>
<feature type="domain" description="Peptidase M20 dimerisation" evidence="9">
    <location>
        <begin position="217"/>
        <end position="314"/>
    </location>
</feature>
<evidence type="ECO:0000313" key="11">
    <source>
        <dbReference type="Proteomes" id="UP000198525"/>
    </source>
</evidence>
<name>A0A1G9BA44_9GAMM</name>
<proteinExistence type="inferred from homology"/>
<dbReference type="AlphaFoldDB" id="A0A1G9BA44"/>
<comment type="cofactor">
    <cofactor evidence="1">
        <name>Mn(2+)</name>
        <dbReference type="ChEBI" id="CHEBI:29035"/>
    </cofactor>
</comment>
<evidence type="ECO:0000259" key="9">
    <source>
        <dbReference type="Pfam" id="PF07687"/>
    </source>
</evidence>
<dbReference type="Gene3D" id="3.30.70.360">
    <property type="match status" value="1"/>
</dbReference>
<dbReference type="Gene3D" id="3.40.630.10">
    <property type="entry name" value="Zn peptidases"/>
    <property type="match status" value="1"/>
</dbReference>
<evidence type="ECO:0000256" key="1">
    <source>
        <dbReference type="ARBA" id="ARBA00001936"/>
    </source>
</evidence>
<evidence type="ECO:0000256" key="2">
    <source>
        <dbReference type="ARBA" id="ARBA00006153"/>
    </source>
</evidence>
<comment type="similarity">
    <text evidence="2">Belongs to the peptidase M20 family.</text>
</comment>
<feature type="binding site" evidence="8">
    <location>
        <position position="220"/>
    </location>
    <ligand>
        <name>allantoate</name>
        <dbReference type="ChEBI" id="CHEBI:17536"/>
    </ligand>
</feature>
<dbReference type="Pfam" id="PF01546">
    <property type="entry name" value="Peptidase_M20"/>
    <property type="match status" value="1"/>
</dbReference>
<evidence type="ECO:0000256" key="8">
    <source>
        <dbReference type="PIRSR" id="PIRSR001235-2"/>
    </source>
</evidence>
<dbReference type="SUPFAM" id="SSF53187">
    <property type="entry name" value="Zn-dependent exopeptidases"/>
    <property type="match status" value="1"/>
</dbReference>
<feature type="binding site" evidence="8">
    <location>
        <position position="279"/>
    </location>
    <ligand>
        <name>allantoate</name>
        <dbReference type="ChEBI" id="CHEBI:17536"/>
    </ligand>
</feature>
<dbReference type="InterPro" id="IPR036264">
    <property type="entry name" value="Bact_exopeptidase_dim_dom"/>
</dbReference>